<accession>A0A6I6H1B0</accession>
<dbReference type="EMBL" id="CP046622">
    <property type="protein sequence ID" value="QGW80593.1"/>
    <property type="molecule type" value="Genomic_DNA"/>
</dbReference>
<dbReference type="InterPro" id="IPR045506">
    <property type="entry name" value="DUF6484"/>
</dbReference>
<dbReference type="Pfam" id="PF20093">
    <property type="entry name" value="DUF6484"/>
    <property type="match status" value="1"/>
</dbReference>
<evidence type="ECO:0000313" key="2">
    <source>
        <dbReference type="EMBL" id="QGW80593.1"/>
    </source>
</evidence>
<dbReference type="OrthoDB" id="3078443at2"/>
<evidence type="ECO:0000259" key="1">
    <source>
        <dbReference type="Pfam" id="PF20093"/>
    </source>
</evidence>
<sequence>MEDHTDLQSARSLLHSVAAWSKLSGQGVAVAAFAGFDAEGRFLVTLGEGMAPVQALSTVGLAPDDAGAAVVVAFEKGEVRHPVIVGRVQSPHAEVPPAADAARVEASVDGERVVLQARERIELRCGDASIVLTRAGKVLINGNYVLSRSRGANRVKGAYVGIN</sequence>
<gene>
    <name evidence="2" type="ORF">GOQ09_02835</name>
</gene>
<evidence type="ECO:0000313" key="3">
    <source>
        <dbReference type="Proteomes" id="UP000425817"/>
    </source>
</evidence>
<feature type="domain" description="DUF6484" evidence="1">
    <location>
        <begin position="31"/>
        <end position="88"/>
    </location>
</feature>
<dbReference type="AlphaFoldDB" id="A0A6I6H1B0"/>
<reference evidence="2 3" key="1">
    <citation type="submission" date="2019-12" db="EMBL/GenBank/DDBJ databases">
        <title>Hybrid Genome Assemblies of two High G+C Isolates from Undergraduate Microbiology Courses.</title>
        <authorList>
            <person name="Ne Ville C.J."/>
            <person name="Enright D."/>
            <person name="Hernandez I."/>
            <person name="Dodsworth J."/>
            <person name="Orwin P.M."/>
        </authorList>
    </citation>
    <scope>NUCLEOTIDE SEQUENCE [LARGE SCALE GENOMIC DNA]</scope>
    <source>
        <strain evidence="2 3">CSUSB</strain>
    </source>
</reference>
<dbReference type="Proteomes" id="UP000425817">
    <property type="component" value="Chromosome"/>
</dbReference>
<organism evidence="2 3">
    <name type="scientific">Variovorax paradoxus</name>
    <dbReference type="NCBI Taxonomy" id="34073"/>
    <lineage>
        <taxon>Bacteria</taxon>
        <taxon>Pseudomonadati</taxon>
        <taxon>Pseudomonadota</taxon>
        <taxon>Betaproteobacteria</taxon>
        <taxon>Burkholderiales</taxon>
        <taxon>Comamonadaceae</taxon>
        <taxon>Variovorax</taxon>
    </lineage>
</organism>
<name>A0A6I6H1B0_VARPD</name>
<protein>
    <recommendedName>
        <fullName evidence="1">DUF6484 domain-containing protein</fullName>
    </recommendedName>
</protein>
<proteinExistence type="predicted"/>
<dbReference type="RefSeq" id="WP_157611793.1">
    <property type="nucleotide sequence ID" value="NZ_CP046622.1"/>
</dbReference>